<dbReference type="EMBL" id="RKLR01000001">
    <property type="protein sequence ID" value="MBX0321536.1"/>
    <property type="molecule type" value="Genomic_DNA"/>
</dbReference>
<organism evidence="1 2">
    <name type="scientific">Haloarcula rubra</name>
    <dbReference type="NCBI Taxonomy" id="2487747"/>
    <lineage>
        <taxon>Archaea</taxon>
        <taxon>Methanobacteriati</taxon>
        <taxon>Methanobacteriota</taxon>
        <taxon>Stenosarchaea group</taxon>
        <taxon>Halobacteria</taxon>
        <taxon>Halobacteriales</taxon>
        <taxon>Haloarculaceae</taxon>
        <taxon>Haloarcula</taxon>
    </lineage>
</organism>
<dbReference type="AlphaFoldDB" id="A0AAW4PKD4"/>
<evidence type="ECO:0000313" key="1">
    <source>
        <dbReference type="EMBL" id="MBX0321536.1"/>
    </source>
</evidence>
<dbReference type="RefSeq" id="WP_220616555.1">
    <property type="nucleotide sequence ID" value="NZ_RKLR01000001.1"/>
</dbReference>
<accession>A0AAW4PKD4</accession>
<evidence type="ECO:0000313" key="2">
    <source>
        <dbReference type="Proteomes" id="UP001430377"/>
    </source>
</evidence>
<protein>
    <submittedName>
        <fullName evidence="1">Uncharacterized protein</fullName>
    </submittedName>
</protein>
<name>A0AAW4PKD4_9EURY</name>
<comment type="caution">
    <text evidence="1">The sequence shown here is derived from an EMBL/GenBank/DDBJ whole genome shotgun (WGS) entry which is preliminary data.</text>
</comment>
<keyword evidence="2" id="KW-1185">Reference proteome</keyword>
<proteinExistence type="predicted"/>
<dbReference type="Proteomes" id="UP001430377">
    <property type="component" value="Unassembled WGS sequence"/>
</dbReference>
<gene>
    <name evidence="1" type="ORF">EGH21_00695</name>
</gene>
<reference evidence="1 2" key="1">
    <citation type="submission" date="2021-06" db="EMBL/GenBank/DDBJ databases">
        <title>Halomicroarcula sp. a new haloarchaeum isolated from saline soil.</title>
        <authorList>
            <person name="Duran-Viseras A."/>
            <person name="Sanchez-Porro C."/>
            <person name="Ventosa A."/>
        </authorList>
    </citation>
    <scope>NUCLEOTIDE SEQUENCE [LARGE SCALE GENOMIC DNA]</scope>
    <source>
        <strain evidence="1 2">F13</strain>
    </source>
</reference>
<sequence>MRVCSRGPTEWPFWTDGAGAAERVAATYVNVEPSNEYFDTGPEFDYVENAPVDREETVVGSEDYGEYRNVEVDATQYKFAAPKTG</sequence>